<evidence type="ECO:0000313" key="8">
    <source>
        <dbReference type="EMBL" id="RAI03121.1"/>
    </source>
</evidence>
<feature type="compositionally biased region" description="Low complexity" evidence="5">
    <location>
        <begin position="482"/>
        <end position="497"/>
    </location>
</feature>
<evidence type="ECO:0000313" key="9">
    <source>
        <dbReference type="Proteomes" id="UP000249590"/>
    </source>
</evidence>
<sequence>MIRLLAIIVVLGVAAAGAAWITDRPGRVEVQWMDHALYLSAGEALGLLGGGFVVLYVVIEIGRMLVSAPRRMARRAEERRTGRALQALGDGFLAVAAGDLAAATRAAQEAERAAPGAPLASLLAAQAAQMRGDRAGAEARFMAMAQQPETLIVGLRGLAMEAARAGDTAVEHAHARAANAAAPDIPWAAIAAFHAATAERDFAEALRLNDEALRHRLVDRSTWKRRKAVLLTALAGRADGDKEARRRAVEAHGLAKDLVPAAVLAARVLAPQNARRAQAVVQSTYRLAPHPELFAAALAIGDARGAAARLKRAQALAALRPEHIESALGVASAALAAREFGEARRMLAPFLSERPPQRVCVAMAEIEAADGSEGTVREWLARAVRAPRDPAWVADGVAYEEWDAISPVTGTLDAFAWRLPDGADTPAGPSIDLTALTRVLPPAPEPAAIAPPAETPGTVPAAAAPPPPERERPGAESRDTLAGPRASVPRAASPSPS</sequence>
<feature type="region of interest" description="Disordered" evidence="5">
    <location>
        <begin position="443"/>
        <end position="497"/>
    </location>
</feature>
<protein>
    <submittedName>
        <fullName evidence="8">Heme biosynthesis protein HemY</fullName>
    </submittedName>
</protein>
<dbReference type="RefSeq" id="WP_111341538.1">
    <property type="nucleotide sequence ID" value="NZ_QHHQ01000001.1"/>
</dbReference>
<feature type="transmembrane region" description="Helical" evidence="6">
    <location>
        <begin position="43"/>
        <end position="66"/>
    </location>
</feature>
<dbReference type="Pfam" id="PF07219">
    <property type="entry name" value="HemY_N"/>
    <property type="match status" value="1"/>
</dbReference>
<keyword evidence="9" id="KW-1185">Reference proteome</keyword>
<dbReference type="EMBL" id="QHHQ01000001">
    <property type="protein sequence ID" value="RAI03121.1"/>
    <property type="molecule type" value="Genomic_DNA"/>
</dbReference>
<gene>
    <name evidence="8" type="ORF">DLJ53_00920</name>
</gene>
<proteinExistence type="predicted"/>
<evidence type="ECO:0000256" key="5">
    <source>
        <dbReference type="SAM" id="MobiDB-lite"/>
    </source>
</evidence>
<evidence type="ECO:0000256" key="2">
    <source>
        <dbReference type="ARBA" id="ARBA00022692"/>
    </source>
</evidence>
<evidence type="ECO:0000256" key="4">
    <source>
        <dbReference type="ARBA" id="ARBA00023136"/>
    </source>
</evidence>
<dbReference type="GO" id="GO:0016020">
    <property type="term" value="C:membrane"/>
    <property type="evidence" value="ECO:0007669"/>
    <property type="project" value="UniProtKB-SubCell"/>
</dbReference>
<comment type="subcellular location">
    <subcellularLocation>
        <location evidence="1">Membrane</location>
    </subcellularLocation>
</comment>
<organism evidence="8 9">
    <name type="scientific">Acuticoccus sediminis</name>
    <dbReference type="NCBI Taxonomy" id="2184697"/>
    <lineage>
        <taxon>Bacteria</taxon>
        <taxon>Pseudomonadati</taxon>
        <taxon>Pseudomonadota</taxon>
        <taxon>Alphaproteobacteria</taxon>
        <taxon>Hyphomicrobiales</taxon>
        <taxon>Amorphaceae</taxon>
        <taxon>Acuticoccus</taxon>
    </lineage>
</organism>
<evidence type="ECO:0000259" key="7">
    <source>
        <dbReference type="Pfam" id="PF07219"/>
    </source>
</evidence>
<feature type="domain" description="HemY N-terminal" evidence="7">
    <location>
        <begin position="26"/>
        <end position="132"/>
    </location>
</feature>
<keyword evidence="4 6" id="KW-0472">Membrane</keyword>
<comment type="caution">
    <text evidence="8">The sequence shown here is derived from an EMBL/GenBank/DDBJ whole genome shotgun (WGS) entry which is preliminary data.</text>
</comment>
<keyword evidence="3 6" id="KW-1133">Transmembrane helix</keyword>
<dbReference type="OrthoDB" id="9798343at2"/>
<dbReference type="InterPro" id="IPR010817">
    <property type="entry name" value="HemY_N"/>
</dbReference>
<name>A0A8B2NWA8_9HYPH</name>
<evidence type="ECO:0000256" key="1">
    <source>
        <dbReference type="ARBA" id="ARBA00004370"/>
    </source>
</evidence>
<feature type="compositionally biased region" description="Basic and acidic residues" evidence="5">
    <location>
        <begin position="468"/>
        <end position="479"/>
    </location>
</feature>
<accession>A0A8B2NWA8</accession>
<evidence type="ECO:0000256" key="6">
    <source>
        <dbReference type="SAM" id="Phobius"/>
    </source>
</evidence>
<dbReference type="Proteomes" id="UP000249590">
    <property type="component" value="Unassembled WGS sequence"/>
</dbReference>
<keyword evidence="2 6" id="KW-0812">Transmembrane</keyword>
<evidence type="ECO:0000256" key="3">
    <source>
        <dbReference type="ARBA" id="ARBA00022989"/>
    </source>
</evidence>
<feature type="compositionally biased region" description="Low complexity" evidence="5">
    <location>
        <begin position="446"/>
        <end position="462"/>
    </location>
</feature>
<dbReference type="AlphaFoldDB" id="A0A8B2NWA8"/>
<reference evidence="8 9" key="1">
    <citation type="submission" date="2018-05" db="EMBL/GenBank/DDBJ databases">
        <title>Acuticoccus sediminis sp. nov., isolated from deep-sea sediment of Indian Ocean.</title>
        <authorList>
            <person name="Liu X."/>
            <person name="Lai Q."/>
            <person name="Du Y."/>
            <person name="Sun F."/>
            <person name="Zhang X."/>
            <person name="Wang S."/>
            <person name="Shao Z."/>
        </authorList>
    </citation>
    <scope>NUCLEOTIDE SEQUENCE [LARGE SCALE GENOMIC DNA]</scope>
    <source>
        <strain evidence="8 9">PTG4-2</strain>
    </source>
</reference>